<dbReference type="PANTHER" id="PTHR13914:SF29">
    <property type="entry name" value="HYDROXYPROLINE DEHYDROGENASE"/>
    <property type="match status" value="1"/>
</dbReference>
<comment type="cofactor">
    <cofactor evidence="1 4">
        <name>FAD</name>
        <dbReference type="ChEBI" id="CHEBI:57692"/>
    </cofactor>
</comment>
<dbReference type="PANTHER" id="PTHR13914">
    <property type="entry name" value="PROLINE OXIDASE"/>
    <property type="match status" value="1"/>
</dbReference>
<dbReference type="EC" id="1.5.5.2" evidence="4"/>
<sequence>MLQTRHITASLLRRGVGICAVRSRRVGTTDGAGASVDDRSVPTEFKNVFADKPTSEIVRALFVFKMCTYDVFVRNSLQLMTIGERLAGRRLFMWTMRRTFYGQFVGGETAAEIEACKAALESAGVRAIMCVPIEEDTDAHM</sequence>
<evidence type="ECO:0000256" key="1">
    <source>
        <dbReference type="ARBA" id="ARBA00001974"/>
    </source>
</evidence>
<proteinExistence type="inferred from homology"/>
<comment type="function">
    <text evidence="4">Converts proline to delta-1-pyrroline-5-carboxylate.</text>
</comment>
<evidence type="ECO:0000313" key="5">
    <source>
        <dbReference type="EMBL" id="WAR26691.1"/>
    </source>
</evidence>
<evidence type="ECO:0000256" key="3">
    <source>
        <dbReference type="ARBA" id="ARBA00022827"/>
    </source>
</evidence>
<dbReference type="InterPro" id="IPR015659">
    <property type="entry name" value="Proline_oxidase"/>
</dbReference>
<comment type="similarity">
    <text evidence="4">Belongs to the proline oxidase family.</text>
</comment>
<dbReference type="Gene3D" id="3.20.20.220">
    <property type="match status" value="1"/>
</dbReference>
<dbReference type="Proteomes" id="UP001164746">
    <property type="component" value="Chromosome 14"/>
</dbReference>
<keyword evidence="4" id="KW-0642">Proline metabolism</keyword>
<name>A0ABY7G111_MYAAR</name>
<dbReference type="EMBL" id="CP111025">
    <property type="protein sequence ID" value="WAR26691.1"/>
    <property type="molecule type" value="Genomic_DNA"/>
</dbReference>
<evidence type="ECO:0000313" key="6">
    <source>
        <dbReference type="Proteomes" id="UP001164746"/>
    </source>
</evidence>
<comment type="catalytic activity">
    <reaction evidence="4">
        <text>L-proline + a quinone = (S)-1-pyrroline-5-carboxylate + a quinol + H(+)</text>
        <dbReference type="Rhea" id="RHEA:23784"/>
        <dbReference type="ChEBI" id="CHEBI:15378"/>
        <dbReference type="ChEBI" id="CHEBI:17388"/>
        <dbReference type="ChEBI" id="CHEBI:24646"/>
        <dbReference type="ChEBI" id="CHEBI:60039"/>
        <dbReference type="ChEBI" id="CHEBI:132124"/>
        <dbReference type="EC" id="1.5.5.2"/>
    </reaction>
</comment>
<reference evidence="5" key="1">
    <citation type="submission" date="2022-11" db="EMBL/GenBank/DDBJ databases">
        <title>Centuries of genome instability and evolution in soft-shell clam transmissible cancer (bioRxiv).</title>
        <authorList>
            <person name="Hart S.F.M."/>
            <person name="Yonemitsu M.A."/>
            <person name="Giersch R.M."/>
            <person name="Beal B.F."/>
            <person name="Arriagada G."/>
            <person name="Davis B.W."/>
            <person name="Ostrander E.A."/>
            <person name="Goff S.P."/>
            <person name="Metzger M.J."/>
        </authorList>
    </citation>
    <scope>NUCLEOTIDE SEQUENCE</scope>
    <source>
        <strain evidence="5">MELC-2E11</strain>
        <tissue evidence="5">Siphon/mantle</tissue>
    </source>
</reference>
<gene>
    <name evidence="5" type="ORF">MAR_012395</name>
</gene>
<keyword evidence="3 4" id="KW-0274">FAD</keyword>
<keyword evidence="6" id="KW-1185">Reference proteome</keyword>
<evidence type="ECO:0000256" key="2">
    <source>
        <dbReference type="ARBA" id="ARBA00022630"/>
    </source>
</evidence>
<accession>A0ABY7G111</accession>
<protein>
    <recommendedName>
        <fullName evidence="4">Proline dehydrogenase</fullName>
        <ecNumber evidence="4">1.5.5.2</ecNumber>
    </recommendedName>
</protein>
<keyword evidence="4" id="KW-0560">Oxidoreductase</keyword>
<keyword evidence="2 4" id="KW-0285">Flavoprotein</keyword>
<organism evidence="5 6">
    <name type="scientific">Mya arenaria</name>
    <name type="common">Soft-shell clam</name>
    <dbReference type="NCBI Taxonomy" id="6604"/>
    <lineage>
        <taxon>Eukaryota</taxon>
        <taxon>Metazoa</taxon>
        <taxon>Spiralia</taxon>
        <taxon>Lophotrochozoa</taxon>
        <taxon>Mollusca</taxon>
        <taxon>Bivalvia</taxon>
        <taxon>Autobranchia</taxon>
        <taxon>Heteroconchia</taxon>
        <taxon>Euheterodonta</taxon>
        <taxon>Imparidentia</taxon>
        <taxon>Neoheterodontei</taxon>
        <taxon>Myida</taxon>
        <taxon>Myoidea</taxon>
        <taxon>Myidae</taxon>
        <taxon>Mya</taxon>
    </lineage>
</organism>
<evidence type="ECO:0000256" key="4">
    <source>
        <dbReference type="RuleBase" id="RU364054"/>
    </source>
</evidence>